<dbReference type="Gene3D" id="1.10.150.240">
    <property type="entry name" value="Putative phosphatase, domain 2"/>
    <property type="match status" value="1"/>
</dbReference>
<dbReference type="eggNOG" id="COG1011">
    <property type="taxonomic scope" value="Bacteria"/>
</dbReference>
<dbReference type="EMBL" id="CP018099">
    <property type="protein sequence ID" value="APF19831.1"/>
    <property type="molecule type" value="Genomic_DNA"/>
</dbReference>
<dbReference type="InterPro" id="IPR023214">
    <property type="entry name" value="HAD_sf"/>
</dbReference>
<evidence type="ECO:0000313" key="4">
    <source>
        <dbReference type="EMBL" id="APF19831.1"/>
    </source>
</evidence>
<sequence length="238" mass="28557">MKLTFIKQILFDADDTLWENNVYYIKATNDFLDLLVEKGLNREQLQQEFDELELWVVKERGYGSHNFVYILEVLYERYQNLIDYRQFKSIVQRFEDHPNNPKLFEGVIDTLNALKEKYTLYVLTKGDFKEQEQKIINAGIDKIVNGYFIVPEKEDAVYQQILTQRNWKAKETCMVGNSPKSDINPALRVGMYAIYIPYANTWKLDYEEVKPVQGRYFKVQRFSDLKDWLYWDFCEKQK</sequence>
<proteinExistence type="predicted"/>
<dbReference type="Proteomes" id="UP000004671">
    <property type="component" value="Chromosome"/>
</dbReference>
<dbReference type="PANTHER" id="PTHR46470:SF2">
    <property type="entry name" value="GLYCERALDEHYDE 3-PHOSPHATE PHOSPHATASE"/>
    <property type="match status" value="1"/>
</dbReference>
<dbReference type="InterPro" id="IPR036412">
    <property type="entry name" value="HAD-like_sf"/>
</dbReference>
<dbReference type="SFLD" id="SFLDS00003">
    <property type="entry name" value="Haloacid_Dehalogenase"/>
    <property type="match status" value="1"/>
</dbReference>
<dbReference type="InterPro" id="IPR023198">
    <property type="entry name" value="PGP-like_dom2"/>
</dbReference>
<dbReference type="Proteomes" id="UP000183868">
    <property type="component" value="Chromosome"/>
</dbReference>
<dbReference type="SUPFAM" id="SSF56784">
    <property type="entry name" value="HAD-like"/>
    <property type="match status" value="1"/>
</dbReference>
<dbReference type="HOGENOM" id="CLU_074041_0_0_0"/>
<dbReference type="PANTHER" id="PTHR46470">
    <property type="entry name" value="N-ACYLNEURAMINATE-9-PHOSPHATASE"/>
    <property type="match status" value="1"/>
</dbReference>
<dbReference type="InterPro" id="IPR051400">
    <property type="entry name" value="HAD-like_hydrolase"/>
</dbReference>
<dbReference type="KEGG" id="caby:Cabys_3083"/>
<dbReference type="GO" id="GO:0046872">
    <property type="term" value="F:metal ion binding"/>
    <property type="evidence" value="ECO:0007669"/>
    <property type="project" value="UniProtKB-KW"/>
</dbReference>
<keyword evidence="3" id="KW-0460">Magnesium</keyword>
<evidence type="ECO:0000256" key="2">
    <source>
        <dbReference type="ARBA" id="ARBA00022801"/>
    </source>
</evidence>
<dbReference type="STRING" id="880073.Cabys_3083"/>
<keyword evidence="6" id="KW-1185">Reference proteome</keyword>
<reference evidence="5 6" key="1">
    <citation type="submission" date="2011-09" db="EMBL/GenBank/DDBJ databases">
        <title>The permanent draft genome of Caldithrix abyssi DSM 13497.</title>
        <authorList>
            <consortium name="US DOE Joint Genome Institute (JGI-PGF)"/>
            <person name="Lucas S."/>
            <person name="Han J."/>
            <person name="Lapidus A."/>
            <person name="Bruce D."/>
            <person name="Goodwin L."/>
            <person name="Pitluck S."/>
            <person name="Peters L."/>
            <person name="Kyrpides N."/>
            <person name="Mavromatis K."/>
            <person name="Ivanova N."/>
            <person name="Mikhailova N."/>
            <person name="Chertkov O."/>
            <person name="Detter J.C."/>
            <person name="Tapia R."/>
            <person name="Han C."/>
            <person name="Land M."/>
            <person name="Hauser L."/>
            <person name="Markowitz V."/>
            <person name="Cheng J.-F."/>
            <person name="Hugenholtz P."/>
            <person name="Woyke T."/>
            <person name="Wu D."/>
            <person name="Spring S."/>
            <person name="Brambilla E."/>
            <person name="Klenk H.-P."/>
            <person name="Eisen J.A."/>
        </authorList>
    </citation>
    <scope>NUCLEOTIDE SEQUENCE [LARGE SCALE GENOMIC DNA]</scope>
    <source>
        <strain evidence="5 6">DSM 13497</strain>
    </source>
</reference>
<evidence type="ECO:0000256" key="3">
    <source>
        <dbReference type="ARBA" id="ARBA00022842"/>
    </source>
</evidence>
<evidence type="ECO:0000313" key="6">
    <source>
        <dbReference type="Proteomes" id="UP000004671"/>
    </source>
</evidence>
<organism evidence="5 6">
    <name type="scientific">Caldithrix abyssi DSM 13497</name>
    <dbReference type="NCBI Taxonomy" id="880073"/>
    <lineage>
        <taxon>Bacteria</taxon>
        <taxon>Pseudomonadati</taxon>
        <taxon>Calditrichota</taxon>
        <taxon>Calditrichia</taxon>
        <taxon>Calditrichales</taxon>
        <taxon>Calditrichaceae</taxon>
        <taxon>Caldithrix</taxon>
    </lineage>
</organism>
<reference evidence="4 7" key="2">
    <citation type="submission" date="2016-11" db="EMBL/GenBank/DDBJ databases">
        <title>Genomic analysis of Caldithrix abyssi and proposal of a novel bacterial phylum Caldithrichaeota.</title>
        <authorList>
            <person name="Kublanov I."/>
            <person name="Sigalova O."/>
            <person name="Gavrilov S."/>
            <person name="Lebedinsky A."/>
            <person name="Ivanova N."/>
            <person name="Daum C."/>
            <person name="Reddy T."/>
            <person name="Klenk H.P."/>
            <person name="Goker M."/>
            <person name="Reva O."/>
            <person name="Miroshnichenko M."/>
            <person name="Kyprides N."/>
            <person name="Woyke T."/>
            <person name="Gelfand M."/>
        </authorList>
    </citation>
    <scope>NUCLEOTIDE SEQUENCE [LARGE SCALE GENOMIC DNA]</scope>
    <source>
        <strain evidence="4 7">LF13</strain>
    </source>
</reference>
<evidence type="ECO:0000313" key="5">
    <source>
        <dbReference type="EMBL" id="EHO39927.1"/>
    </source>
</evidence>
<dbReference type="GO" id="GO:0016791">
    <property type="term" value="F:phosphatase activity"/>
    <property type="evidence" value="ECO:0007669"/>
    <property type="project" value="TreeGrafter"/>
</dbReference>
<dbReference type="EMBL" id="CM001402">
    <property type="protein sequence ID" value="EHO39927.1"/>
    <property type="molecule type" value="Genomic_DNA"/>
</dbReference>
<dbReference type="Pfam" id="PF00702">
    <property type="entry name" value="Hydrolase"/>
    <property type="match status" value="1"/>
</dbReference>
<keyword evidence="1" id="KW-0479">Metal-binding</keyword>
<evidence type="ECO:0000256" key="1">
    <source>
        <dbReference type="ARBA" id="ARBA00022723"/>
    </source>
</evidence>
<gene>
    <name evidence="4" type="ORF">Cabys_3083</name>
    <name evidence="5" type="ORF">Calab_0281</name>
</gene>
<evidence type="ECO:0000313" key="7">
    <source>
        <dbReference type="Proteomes" id="UP000183868"/>
    </source>
</evidence>
<dbReference type="SFLD" id="SFLDG01129">
    <property type="entry name" value="C1.5:_HAD__Beta-PGM__Phosphata"/>
    <property type="match status" value="1"/>
</dbReference>
<name>H1XPK6_CALAY</name>
<accession>H1XPK6</accession>
<dbReference type="AlphaFoldDB" id="H1XPK6"/>
<keyword evidence="2 5" id="KW-0378">Hydrolase</keyword>
<dbReference type="Gene3D" id="3.40.50.1000">
    <property type="entry name" value="HAD superfamily/HAD-like"/>
    <property type="match status" value="1"/>
</dbReference>
<dbReference type="PaxDb" id="880073-Calab_0281"/>
<protein>
    <submittedName>
        <fullName evidence="5">Haloacid dehalogenase domain protein hydrolase</fullName>
    </submittedName>
    <submittedName>
        <fullName evidence="4">Putative hydrolase of the HAD superfamily</fullName>
    </submittedName>
</protein>
<dbReference type="RefSeq" id="WP_006926827.1">
    <property type="nucleotide sequence ID" value="NZ_CM001402.1"/>
</dbReference>
<dbReference type="InParanoid" id="H1XPK6"/>